<gene>
    <name evidence="3" type="ORF">ACFOX0_05160</name>
</gene>
<evidence type="ECO:0000313" key="3">
    <source>
        <dbReference type="EMBL" id="MFC4105328.1"/>
    </source>
</evidence>
<sequence>MSQPPYSGPPYGQQPSGPPHPGQPYGGPTSGQPGYGQDPYGQQPAYGGQPPYGQDPYAQPQYGQQPTPGQPAYGQQNPYGQPQYAGQAPPGQQPYGQQPAPGAAYPGYPGAPVPAPPKKSGAGKVVLIVLAVVLLLCAGGGTTAYFVLRDDAAAVDAAANTRVVEPEKLGSRPKVTEARLKEAADAMAAGIKSSVPSANSAVGAFYGNPADKDLVMIAAAAAPVADEAKEIDNAVTGMRNAKLVIGTMSTVDPGPLGGTAKCGDAKVELSIKVGICIWADKGSLGVVAIYYRSADQTQAEFNQIRAQVEQRS</sequence>
<feature type="compositionally biased region" description="Low complexity" evidence="1">
    <location>
        <begin position="31"/>
        <end position="108"/>
    </location>
</feature>
<dbReference type="RefSeq" id="WP_377542355.1">
    <property type="nucleotide sequence ID" value="NZ_JBHSBN010000002.1"/>
</dbReference>
<keyword evidence="2" id="KW-0472">Membrane</keyword>
<dbReference type="Proteomes" id="UP001595868">
    <property type="component" value="Unassembled WGS sequence"/>
</dbReference>
<dbReference type="EMBL" id="JBHSBN010000002">
    <property type="protein sequence ID" value="MFC4105328.1"/>
    <property type="molecule type" value="Genomic_DNA"/>
</dbReference>
<reference evidence="4" key="1">
    <citation type="journal article" date="2019" name="Int. J. Syst. Evol. Microbiol.">
        <title>The Global Catalogue of Microorganisms (GCM) 10K type strain sequencing project: providing services to taxonomists for standard genome sequencing and annotation.</title>
        <authorList>
            <consortium name="The Broad Institute Genomics Platform"/>
            <consortium name="The Broad Institute Genome Sequencing Center for Infectious Disease"/>
            <person name="Wu L."/>
            <person name="Ma J."/>
        </authorList>
    </citation>
    <scope>NUCLEOTIDE SEQUENCE [LARGE SCALE GENOMIC DNA]</scope>
    <source>
        <strain evidence="4">2902at01</strain>
    </source>
</reference>
<feature type="transmembrane region" description="Helical" evidence="2">
    <location>
        <begin position="125"/>
        <end position="148"/>
    </location>
</feature>
<organism evidence="3 4">
    <name type="scientific">Micromonospora zhanjiangensis</name>
    <dbReference type="NCBI Taxonomy" id="1522057"/>
    <lineage>
        <taxon>Bacteria</taxon>
        <taxon>Bacillati</taxon>
        <taxon>Actinomycetota</taxon>
        <taxon>Actinomycetes</taxon>
        <taxon>Micromonosporales</taxon>
        <taxon>Micromonosporaceae</taxon>
        <taxon>Micromonospora</taxon>
    </lineage>
</organism>
<keyword evidence="4" id="KW-1185">Reference proteome</keyword>
<protein>
    <recommendedName>
        <fullName evidence="5">Flagellar basal body-associated protein FliL</fullName>
    </recommendedName>
</protein>
<keyword evidence="2" id="KW-1133">Transmembrane helix</keyword>
<proteinExistence type="predicted"/>
<name>A0ABV8KH09_9ACTN</name>
<evidence type="ECO:0000256" key="2">
    <source>
        <dbReference type="SAM" id="Phobius"/>
    </source>
</evidence>
<comment type="caution">
    <text evidence="3">The sequence shown here is derived from an EMBL/GenBank/DDBJ whole genome shotgun (WGS) entry which is preliminary data.</text>
</comment>
<feature type="region of interest" description="Disordered" evidence="1">
    <location>
        <begin position="1"/>
        <end position="108"/>
    </location>
</feature>
<feature type="compositionally biased region" description="Low complexity" evidence="1">
    <location>
        <begin position="1"/>
        <end position="15"/>
    </location>
</feature>
<accession>A0ABV8KH09</accession>
<keyword evidence="2" id="KW-0812">Transmembrane</keyword>
<evidence type="ECO:0008006" key="5">
    <source>
        <dbReference type="Google" id="ProtNLM"/>
    </source>
</evidence>
<evidence type="ECO:0000313" key="4">
    <source>
        <dbReference type="Proteomes" id="UP001595868"/>
    </source>
</evidence>
<evidence type="ECO:0000256" key="1">
    <source>
        <dbReference type="SAM" id="MobiDB-lite"/>
    </source>
</evidence>